<evidence type="ECO:0000313" key="8">
    <source>
        <dbReference type="Proteomes" id="UP000005092"/>
    </source>
</evidence>
<evidence type="ECO:0000256" key="4">
    <source>
        <dbReference type="ARBA" id="ARBA00022827"/>
    </source>
</evidence>
<dbReference type="InterPro" id="IPR006094">
    <property type="entry name" value="Oxid_FAD_bind_N"/>
</dbReference>
<dbReference type="Gene3D" id="3.30.70.2740">
    <property type="match status" value="1"/>
</dbReference>
<protein>
    <submittedName>
        <fullName evidence="7">FAD/FMN-dependent dehydrogenase</fullName>
    </submittedName>
</protein>
<dbReference type="PANTHER" id="PTHR43716:SF1">
    <property type="entry name" value="D-2-HYDROXYGLUTARATE DEHYDROGENASE, MITOCHONDRIAL"/>
    <property type="match status" value="1"/>
</dbReference>
<dbReference type="InterPro" id="IPR036318">
    <property type="entry name" value="FAD-bd_PCMH-like_sf"/>
</dbReference>
<dbReference type="HOGENOM" id="CLU_017779_4_1_5"/>
<comment type="cofactor">
    <cofactor evidence="1">
        <name>FAD</name>
        <dbReference type="ChEBI" id="CHEBI:57692"/>
    </cofactor>
</comment>
<dbReference type="Gene3D" id="3.30.70.2190">
    <property type="match status" value="1"/>
</dbReference>
<evidence type="ECO:0000313" key="7">
    <source>
        <dbReference type="EMBL" id="EJB07018.1"/>
    </source>
</evidence>
<dbReference type="SUPFAM" id="SSF56176">
    <property type="entry name" value="FAD-binding/transporter-associated domain-like"/>
    <property type="match status" value="1"/>
</dbReference>
<dbReference type="EMBL" id="JH719381">
    <property type="protein sequence ID" value="EJB07018.1"/>
    <property type="molecule type" value="Genomic_DNA"/>
</dbReference>
<dbReference type="GO" id="GO:0071949">
    <property type="term" value="F:FAD binding"/>
    <property type="evidence" value="ECO:0007669"/>
    <property type="project" value="InterPro"/>
</dbReference>
<sequence length="463" mass="49213">MVADRVRAGLEAIIGVSHVFPAPDGPRLNIRPGSTEEVSRCLQFLNAQAVPVVPLGGLTGLVGGTDLFGAVVGLSTERLNRIKTLDPLRNLLTVEAGVKLEQIHAYASENGFRYGVDFGARGSCSIGGNIATNAGGNAVLRFGMTRANVAGLEVVLADGRVLSDTGGLAKNNTGYDLKQLFIGSEGTLGIITQAVLKLSRPSADTASVLLAISSLDHALGIMGALEKGCGQALLSLEIMWNRYFRTVSRAIAKGAARPISDIHPFYILAQAEGDGDRVRAQDILLEALEDVDGIVDSALADTRAGQNAFWAIRDGSEVIENSHPRVLSFDVSMRPQDYATYVGKVEERLARDVPHAVPYNFGHLSDGNVHFMIGHDGTVAEADHRIEDCVYETLSDYWPTSVSAEHGIGREKAGQLWRSRSAEEIAVMHALRVTLDPAGTLNPHVQYRAGPAASGSGVTATDA</sequence>
<proteinExistence type="inferred from homology"/>
<name>J0H9I8_RHILT</name>
<keyword evidence="5" id="KW-0560">Oxidoreductase</keyword>
<dbReference type="Pfam" id="PF02913">
    <property type="entry name" value="FAD-oxidase_C"/>
    <property type="match status" value="1"/>
</dbReference>
<evidence type="ECO:0000256" key="1">
    <source>
        <dbReference type="ARBA" id="ARBA00001974"/>
    </source>
</evidence>
<dbReference type="InterPro" id="IPR016167">
    <property type="entry name" value="FAD-bd_PCMH_sub1"/>
</dbReference>
<dbReference type="GO" id="GO:0016491">
    <property type="term" value="F:oxidoreductase activity"/>
    <property type="evidence" value="ECO:0007669"/>
    <property type="project" value="UniProtKB-KW"/>
</dbReference>
<comment type="similarity">
    <text evidence="2">Belongs to the FAD-binding oxidoreductase/transferase type 4 family.</text>
</comment>
<dbReference type="InterPro" id="IPR016164">
    <property type="entry name" value="FAD-linked_Oxase-like_C"/>
</dbReference>
<dbReference type="Gene3D" id="3.30.465.10">
    <property type="match status" value="1"/>
</dbReference>
<feature type="domain" description="FAD-binding PCMH-type" evidence="6">
    <location>
        <begin position="22"/>
        <end position="201"/>
    </location>
</feature>
<dbReference type="GO" id="GO:0022904">
    <property type="term" value="P:respiratory electron transport chain"/>
    <property type="evidence" value="ECO:0007669"/>
    <property type="project" value="TreeGrafter"/>
</dbReference>
<dbReference type="InterPro" id="IPR016169">
    <property type="entry name" value="FAD-bd_PCMH_sub2"/>
</dbReference>
<dbReference type="PANTHER" id="PTHR43716">
    <property type="entry name" value="D-2-HYDROXYGLUTARATE DEHYDROGENASE, MITOCHONDRIAL"/>
    <property type="match status" value="1"/>
</dbReference>
<dbReference type="Pfam" id="PF01565">
    <property type="entry name" value="FAD_binding_4"/>
    <property type="match status" value="1"/>
</dbReference>
<evidence type="ECO:0000259" key="6">
    <source>
        <dbReference type="PROSITE" id="PS51387"/>
    </source>
</evidence>
<dbReference type="Gene3D" id="1.10.45.10">
    <property type="entry name" value="Vanillyl-alcohol Oxidase, Chain A, domain 4"/>
    <property type="match status" value="1"/>
</dbReference>
<dbReference type="InterPro" id="IPR004113">
    <property type="entry name" value="FAD-bd_oxidored_4_C"/>
</dbReference>
<gene>
    <name evidence="7" type="ORF">Rleg9DRAFT_5987</name>
</gene>
<dbReference type="InterPro" id="IPR051264">
    <property type="entry name" value="FAD-oxidored/transferase_4"/>
</dbReference>
<organism evidence="7 8">
    <name type="scientific">Rhizobium leguminosarum bv. trifolii WSM597</name>
    <dbReference type="NCBI Taxonomy" id="754764"/>
    <lineage>
        <taxon>Bacteria</taxon>
        <taxon>Pseudomonadati</taxon>
        <taxon>Pseudomonadota</taxon>
        <taxon>Alphaproteobacteria</taxon>
        <taxon>Hyphomicrobiales</taxon>
        <taxon>Rhizobiaceae</taxon>
        <taxon>Rhizobium/Agrobacterium group</taxon>
        <taxon>Rhizobium</taxon>
    </lineage>
</organism>
<keyword evidence="4" id="KW-0274">FAD</keyword>
<dbReference type="SUPFAM" id="SSF55103">
    <property type="entry name" value="FAD-linked oxidases, C-terminal domain"/>
    <property type="match status" value="1"/>
</dbReference>
<dbReference type="PROSITE" id="PS51387">
    <property type="entry name" value="FAD_PCMH"/>
    <property type="match status" value="1"/>
</dbReference>
<evidence type="ECO:0000256" key="3">
    <source>
        <dbReference type="ARBA" id="ARBA00022630"/>
    </source>
</evidence>
<accession>J0H9I8</accession>
<evidence type="ECO:0000256" key="2">
    <source>
        <dbReference type="ARBA" id="ARBA00008000"/>
    </source>
</evidence>
<dbReference type="OrthoDB" id="9809290at2"/>
<dbReference type="Gene3D" id="3.30.43.10">
    <property type="entry name" value="Uridine Diphospho-n-acetylenolpyruvylglucosamine Reductase, domain 2"/>
    <property type="match status" value="1"/>
</dbReference>
<evidence type="ECO:0000256" key="5">
    <source>
        <dbReference type="ARBA" id="ARBA00023002"/>
    </source>
</evidence>
<dbReference type="InterPro" id="IPR016166">
    <property type="entry name" value="FAD-bd_PCMH"/>
</dbReference>
<dbReference type="AlphaFoldDB" id="J0H9I8"/>
<dbReference type="Proteomes" id="UP000005092">
    <property type="component" value="Unassembled WGS sequence"/>
</dbReference>
<reference evidence="7 8" key="1">
    <citation type="submission" date="2012-02" db="EMBL/GenBank/DDBJ databases">
        <title>Improved High-Quality Draft Sequence of Rhizobium leguminosarum bv. trifolii WSM597.</title>
        <authorList>
            <consortium name="US DOE Joint Genome Institute"/>
            <person name="Lucas S."/>
            <person name="Han J."/>
            <person name="Lapidus A."/>
            <person name="Cheng J.-F."/>
            <person name="Goodwin L."/>
            <person name="Pitluck S."/>
            <person name="Peters L."/>
            <person name="Ovchinnikova G."/>
            <person name="Held B."/>
            <person name="Detter J.C."/>
            <person name="Han C."/>
            <person name="Tapia R."/>
            <person name="Land M."/>
            <person name="Hauser L."/>
            <person name="Kyrpides N."/>
            <person name="Ivanova N."/>
            <person name="Pagani I."/>
            <person name="Brau L."/>
            <person name="Yates R."/>
            <person name="O'Hara G."/>
            <person name="Rui T."/>
            <person name="Howieson J."/>
            <person name="Reeve W."/>
            <person name="Woyke T."/>
        </authorList>
    </citation>
    <scope>NUCLEOTIDE SEQUENCE [LARGE SCALE GENOMIC DNA]</scope>
    <source>
        <strain evidence="7 8">WSM597</strain>
    </source>
</reference>
<dbReference type="InterPro" id="IPR016171">
    <property type="entry name" value="Vanillyl_alc_oxidase_C-sub2"/>
</dbReference>
<keyword evidence="3" id="KW-0285">Flavoprotein</keyword>
<dbReference type="RefSeq" id="WP_003592478.1">
    <property type="nucleotide sequence ID" value="NZ_JH719381.1"/>
</dbReference>